<keyword evidence="2" id="KW-1185">Reference proteome</keyword>
<name>A0ACA9R2X9_9GLOM</name>
<organism evidence="1 2">
    <name type="scientific">Cetraspora pellucida</name>
    <dbReference type="NCBI Taxonomy" id="1433469"/>
    <lineage>
        <taxon>Eukaryota</taxon>
        <taxon>Fungi</taxon>
        <taxon>Fungi incertae sedis</taxon>
        <taxon>Mucoromycota</taxon>
        <taxon>Glomeromycotina</taxon>
        <taxon>Glomeromycetes</taxon>
        <taxon>Diversisporales</taxon>
        <taxon>Gigasporaceae</taxon>
        <taxon>Cetraspora</taxon>
    </lineage>
</organism>
<evidence type="ECO:0000313" key="2">
    <source>
        <dbReference type="Proteomes" id="UP000789366"/>
    </source>
</evidence>
<feature type="non-terminal residue" evidence="1">
    <location>
        <position position="43"/>
    </location>
</feature>
<dbReference type="EMBL" id="CAJVPW010056020">
    <property type="protein sequence ID" value="CAG8774292.1"/>
    <property type="molecule type" value="Genomic_DNA"/>
</dbReference>
<proteinExistence type="predicted"/>
<comment type="caution">
    <text evidence="1">The sequence shown here is derived from an EMBL/GenBank/DDBJ whole genome shotgun (WGS) entry which is preliminary data.</text>
</comment>
<feature type="non-terminal residue" evidence="1">
    <location>
        <position position="1"/>
    </location>
</feature>
<protein>
    <submittedName>
        <fullName evidence="1">11707_t:CDS:1</fullName>
    </submittedName>
</protein>
<accession>A0ACA9R2X9</accession>
<gene>
    <name evidence="1" type="ORF">SPELUC_LOCUS15976</name>
</gene>
<sequence>LSEGASEEEVVSAYKRLRVTWHPDKNGNSEESTKKFQKIQNAY</sequence>
<evidence type="ECO:0000313" key="1">
    <source>
        <dbReference type="EMBL" id="CAG8774292.1"/>
    </source>
</evidence>
<dbReference type="Proteomes" id="UP000789366">
    <property type="component" value="Unassembled WGS sequence"/>
</dbReference>
<reference evidence="1" key="1">
    <citation type="submission" date="2021-06" db="EMBL/GenBank/DDBJ databases">
        <authorList>
            <person name="Kallberg Y."/>
            <person name="Tangrot J."/>
            <person name="Rosling A."/>
        </authorList>
    </citation>
    <scope>NUCLEOTIDE SEQUENCE</scope>
    <source>
        <strain evidence="1">28 12/20/2015</strain>
    </source>
</reference>